<dbReference type="GO" id="GO:0016757">
    <property type="term" value="F:glycosyltransferase activity"/>
    <property type="evidence" value="ECO:0007669"/>
    <property type="project" value="UniProtKB-KW"/>
</dbReference>
<dbReference type="PANTHER" id="PTHR43179:SF12">
    <property type="entry name" value="GALACTOFURANOSYLTRANSFERASE GLFT2"/>
    <property type="match status" value="1"/>
</dbReference>
<accession>A0A172TSV9</accession>
<dbReference type="PANTHER" id="PTHR43179">
    <property type="entry name" value="RHAMNOSYLTRANSFERASE WBBL"/>
    <property type="match status" value="1"/>
</dbReference>
<comment type="similarity">
    <text evidence="1">Belongs to the glycosyltransferase 2 family.</text>
</comment>
<dbReference type="Proteomes" id="UP000077177">
    <property type="component" value="Chromosome"/>
</dbReference>
<sequence length="342" mass="38853">MAALPSIAVVILNWNGRKYLEQFLPSVLASTYSNFRVVVIDNASTDDSISVIQKNFPHVDIITLTQNFGFAKGYNEGLKEVKADFYVLLNSDVEVDPGWLQPMVAILEKDEKNAACQPKLLAFHQKDQFEYAGAAGGWIDSLGYPFARGRVFDTCEKDDLQYNDTVEVFWASGAALMVRSHVFHEMKGFDDFFFAHQEEIDLCWRIHLAGYKIYCCPSSIVYHVGGGTLAKGSPKKTFLNFRNNNIMLAKNLPFSEKWWKLPVRLLLDQVTAFKELVGGDKRYFMAVQKAQIAFFRWLFSKKAVSKKYVAKPLKQLPGVYNGSVIWQYFVKGQKLFSAIVKS</sequence>
<dbReference type="CDD" id="cd04186">
    <property type="entry name" value="GT_2_like_c"/>
    <property type="match status" value="1"/>
</dbReference>
<organism evidence="5 6">
    <name type="scientific">Flavisolibacter tropicus</name>
    <dbReference type="NCBI Taxonomy" id="1492898"/>
    <lineage>
        <taxon>Bacteria</taxon>
        <taxon>Pseudomonadati</taxon>
        <taxon>Bacteroidota</taxon>
        <taxon>Chitinophagia</taxon>
        <taxon>Chitinophagales</taxon>
        <taxon>Chitinophagaceae</taxon>
        <taxon>Flavisolibacter</taxon>
    </lineage>
</organism>
<proteinExistence type="inferred from homology"/>
<dbReference type="AlphaFoldDB" id="A0A172TSV9"/>
<evidence type="ECO:0000313" key="6">
    <source>
        <dbReference type="Proteomes" id="UP000077177"/>
    </source>
</evidence>
<evidence type="ECO:0000313" key="5">
    <source>
        <dbReference type="EMBL" id="ANE49974.1"/>
    </source>
</evidence>
<dbReference type="OrthoDB" id="9771846at2"/>
<dbReference type="RefSeq" id="WP_066402121.1">
    <property type="nucleotide sequence ID" value="NZ_CP011390.1"/>
</dbReference>
<dbReference type="KEGG" id="fla:SY85_05140"/>
<reference evidence="6" key="1">
    <citation type="submission" date="2015-01" db="EMBL/GenBank/DDBJ databases">
        <title>Flavisolibacter sp./LCS9/ whole genome sequencing.</title>
        <authorList>
            <person name="Kim M.K."/>
            <person name="Srinivasan S."/>
            <person name="Lee J.-J."/>
        </authorList>
    </citation>
    <scope>NUCLEOTIDE SEQUENCE [LARGE SCALE GENOMIC DNA]</scope>
    <source>
        <strain evidence="6">LCS9</strain>
    </source>
</reference>
<evidence type="ECO:0000256" key="2">
    <source>
        <dbReference type="ARBA" id="ARBA00022676"/>
    </source>
</evidence>
<reference evidence="5 6" key="2">
    <citation type="journal article" date="2016" name="Int. J. Syst. Evol. Microbiol.">
        <title>Flavisolibacter tropicus sp. nov., isolated from tropical soil.</title>
        <authorList>
            <person name="Lee J.J."/>
            <person name="Kang M.S."/>
            <person name="Kim G.S."/>
            <person name="Lee C.S."/>
            <person name="Lim S."/>
            <person name="Lee J."/>
            <person name="Roh S.H."/>
            <person name="Kang H."/>
            <person name="Ha J.M."/>
            <person name="Bae S."/>
            <person name="Jung H.Y."/>
            <person name="Kim M.K."/>
        </authorList>
    </citation>
    <scope>NUCLEOTIDE SEQUENCE [LARGE SCALE GENOMIC DNA]</scope>
    <source>
        <strain evidence="5 6">LCS9</strain>
    </source>
</reference>
<dbReference type="InterPro" id="IPR029044">
    <property type="entry name" value="Nucleotide-diphossugar_trans"/>
</dbReference>
<keyword evidence="3 5" id="KW-0808">Transferase</keyword>
<name>A0A172TSV9_9BACT</name>
<dbReference type="InterPro" id="IPR001173">
    <property type="entry name" value="Glyco_trans_2-like"/>
</dbReference>
<dbReference type="SUPFAM" id="SSF53448">
    <property type="entry name" value="Nucleotide-diphospho-sugar transferases"/>
    <property type="match status" value="1"/>
</dbReference>
<dbReference type="EMBL" id="CP011390">
    <property type="protein sequence ID" value="ANE49974.1"/>
    <property type="molecule type" value="Genomic_DNA"/>
</dbReference>
<dbReference type="Gene3D" id="3.90.550.10">
    <property type="entry name" value="Spore Coat Polysaccharide Biosynthesis Protein SpsA, Chain A"/>
    <property type="match status" value="1"/>
</dbReference>
<dbReference type="PATRIC" id="fig|1492898.3.peg.1121"/>
<keyword evidence="6" id="KW-1185">Reference proteome</keyword>
<keyword evidence="2" id="KW-0328">Glycosyltransferase</keyword>
<evidence type="ECO:0000256" key="3">
    <source>
        <dbReference type="ARBA" id="ARBA00022679"/>
    </source>
</evidence>
<dbReference type="STRING" id="1492898.SY85_05140"/>
<gene>
    <name evidence="5" type="ORF">SY85_05140</name>
</gene>
<evidence type="ECO:0000256" key="1">
    <source>
        <dbReference type="ARBA" id="ARBA00006739"/>
    </source>
</evidence>
<dbReference type="Pfam" id="PF00535">
    <property type="entry name" value="Glycos_transf_2"/>
    <property type="match status" value="1"/>
</dbReference>
<feature type="domain" description="Glycosyltransferase 2-like" evidence="4">
    <location>
        <begin position="9"/>
        <end position="129"/>
    </location>
</feature>
<protein>
    <submittedName>
        <fullName evidence="5">Glycosyl transferase family 2</fullName>
    </submittedName>
</protein>
<evidence type="ECO:0000259" key="4">
    <source>
        <dbReference type="Pfam" id="PF00535"/>
    </source>
</evidence>